<organism evidence="9 10">
    <name type="scientific">Cellulosimicrobium cellulans</name>
    <name type="common">Arthrobacter luteus</name>
    <dbReference type="NCBI Taxonomy" id="1710"/>
    <lineage>
        <taxon>Bacteria</taxon>
        <taxon>Bacillati</taxon>
        <taxon>Actinomycetota</taxon>
        <taxon>Actinomycetes</taxon>
        <taxon>Micrococcales</taxon>
        <taxon>Promicromonosporaceae</taxon>
        <taxon>Cellulosimicrobium</taxon>
    </lineage>
</organism>
<gene>
    <name evidence="9" type="ORF">CBR64_06000</name>
</gene>
<dbReference type="OrthoDB" id="3747638at2"/>
<evidence type="ECO:0000259" key="7">
    <source>
        <dbReference type="Pfam" id="PF04542"/>
    </source>
</evidence>
<dbReference type="InterPro" id="IPR013325">
    <property type="entry name" value="RNA_pol_sigma_r2"/>
</dbReference>
<dbReference type="CDD" id="cd06171">
    <property type="entry name" value="Sigma70_r4"/>
    <property type="match status" value="1"/>
</dbReference>
<dbReference type="Proteomes" id="UP000196228">
    <property type="component" value="Chromosome"/>
</dbReference>
<dbReference type="NCBIfam" id="TIGR02937">
    <property type="entry name" value="sigma70-ECF"/>
    <property type="match status" value="1"/>
</dbReference>
<dbReference type="InterPro" id="IPR007627">
    <property type="entry name" value="RNA_pol_sigma70_r2"/>
</dbReference>
<comment type="similarity">
    <text evidence="1">Belongs to the sigma-70 factor family. ECF subfamily.</text>
</comment>
<feature type="region of interest" description="Disordered" evidence="6">
    <location>
        <begin position="169"/>
        <end position="190"/>
    </location>
</feature>
<dbReference type="EMBL" id="CP021383">
    <property type="protein sequence ID" value="ARU51108.1"/>
    <property type="molecule type" value="Genomic_DNA"/>
</dbReference>
<dbReference type="InterPro" id="IPR013249">
    <property type="entry name" value="RNA_pol_sigma70_r4_t2"/>
</dbReference>
<dbReference type="InterPro" id="IPR013324">
    <property type="entry name" value="RNA_pol_sigma_r3/r4-like"/>
</dbReference>
<feature type="domain" description="RNA polymerase sigma factor 70 region 4 type 2" evidence="8">
    <location>
        <begin position="109"/>
        <end position="160"/>
    </location>
</feature>
<reference evidence="9 10" key="1">
    <citation type="submission" date="2017-05" db="EMBL/GenBank/DDBJ databases">
        <authorList>
            <person name="Song R."/>
            <person name="Chenine A.L."/>
            <person name="Ruprecht R.M."/>
        </authorList>
    </citation>
    <scope>NUCLEOTIDE SEQUENCE [LARGE SCALE GENOMIC DNA]</scope>
    <source>
        <strain evidence="9 10">PSBB019</strain>
    </source>
</reference>
<evidence type="ECO:0000256" key="5">
    <source>
        <dbReference type="ARBA" id="ARBA00023163"/>
    </source>
</evidence>
<evidence type="ECO:0000313" key="10">
    <source>
        <dbReference type="Proteomes" id="UP000196228"/>
    </source>
</evidence>
<evidence type="ECO:0000256" key="2">
    <source>
        <dbReference type="ARBA" id="ARBA00023015"/>
    </source>
</evidence>
<proteinExistence type="inferred from homology"/>
<evidence type="ECO:0000313" key="9">
    <source>
        <dbReference type="EMBL" id="ARU51108.1"/>
    </source>
</evidence>
<dbReference type="KEGG" id="cceu:CBR64_06000"/>
<evidence type="ECO:0000256" key="6">
    <source>
        <dbReference type="SAM" id="MobiDB-lite"/>
    </source>
</evidence>
<dbReference type="InterPro" id="IPR036388">
    <property type="entry name" value="WH-like_DNA-bd_sf"/>
</dbReference>
<sequence>MSPPPDEAEARARLDRLYRDHARSVYRCAATRLSPQDAEDVVCDVFVVAWRRITEVPPYELAWLLRVTRNVMANHLRAGSRRAALVRRVTGVAAPSVPDHAGDVVGQDAAERLLARMPARDQEVLRLLVLEDLSVPELAEALGCRPNTASVRVRRAKERLARLYAELDRSAAAPSRTPGRSLPRPLAAPSYAAATAATATATATAVDSPREGTTP</sequence>
<dbReference type="SUPFAM" id="SSF88659">
    <property type="entry name" value="Sigma3 and sigma4 domains of RNA polymerase sigma factors"/>
    <property type="match status" value="1"/>
</dbReference>
<dbReference type="PANTHER" id="PTHR43133:SF8">
    <property type="entry name" value="RNA POLYMERASE SIGMA FACTOR HI_1459-RELATED"/>
    <property type="match status" value="1"/>
</dbReference>
<dbReference type="SUPFAM" id="SSF88946">
    <property type="entry name" value="Sigma2 domain of RNA polymerase sigma factors"/>
    <property type="match status" value="1"/>
</dbReference>
<feature type="domain" description="RNA polymerase sigma-70 region 2" evidence="7">
    <location>
        <begin position="17"/>
        <end position="81"/>
    </location>
</feature>
<keyword evidence="3" id="KW-0731">Sigma factor</keyword>
<dbReference type="InterPro" id="IPR014284">
    <property type="entry name" value="RNA_pol_sigma-70_dom"/>
</dbReference>
<evidence type="ECO:0000256" key="3">
    <source>
        <dbReference type="ARBA" id="ARBA00023082"/>
    </source>
</evidence>
<protein>
    <recommendedName>
        <fullName evidence="11">Sigma-70 family RNA polymerase sigma factor</fullName>
    </recommendedName>
</protein>
<dbReference type="GO" id="GO:0006352">
    <property type="term" value="P:DNA-templated transcription initiation"/>
    <property type="evidence" value="ECO:0007669"/>
    <property type="project" value="InterPro"/>
</dbReference>
<dbReference type="PANTHER" id="PTHR43133">
    <property type="entry name" value="RNA POLYMERASE ECF-TYPE SIGMA FACTO"/>
    <property type="match status" value="1"/>
</dbReference>
<evidence type="ECO:0000259" key="8">
    <source>
        <dbReference type="Pfam" id="PF08281"/>
    </source>
</evidence>
<keyword evidence="4" id="KW-0238">DNA-binding</keyword>
<dbReference type="AlphaFoldDB" id="A0A1Y0HSG6"/>
<keyword evidence="5" id="KW-0804">Transcription</keyword>
<dbReference type="GO" id="GO:0016987">
    <property type="term" value="F:sigma factor activity"/>
    <property type="evidence" value="ECO:0007669"/>
    <property type="project" value="UniProtKB-KW"/>
</dbReference>
<dbReference type="Pfam" id="PF04542">
    <property type="entry name" value="Sigma70_r2"/>
    <property type="match status" value="1"/>
</dbReference>
<keyword evidence="2" id="KW-0805">Transcription regulation</keyword>
<evidence type="ECO:0000256" key="4">
    <source>
        <dbReference type="ARBA" id="ARBA00023125"/>
    </source>
</evidence>
<dbReference type="InterPro" id="IPR039425">
    <property type="entry name" value="RNA_pol_sigma-70-like"/>
</dbReference>
<evidence type="ECO:0008006" key="11">
    <source>
        <dbReference type="Google" id="ProtNLM"/>
    </source>
</evidence>
<dbReference type="Pfam" id="PF08281">
    <property type="entry name" value="Sigma70_r4_2"/>
    <property type="match status" value="1"/>
</dbReference>
<dbReference type="RefSeq" id="WP_087470160.1">
    <property type="nucleotide sequence ID" value="NZ_CP021383.1"/>
</dbReference>
<dbReference type="GO" id="GO:0003677">
    <property type="term" value="F:DNA binding"/>
    <property type="evidence" value="ECO:0007669"/>
    <property type="project" value="UniProtKB-KW"/>
</dbReference>
<accession>A0A1Y0HSG6</accession>
<dbReference type="Gene3D" id="1.10.10.10">
    <property type="entry name" value="Winged helix-like DNA-binding domain superfamily/Winged helix DNA-binding domain"/>
    <property type="match status" value="1"/>
</dbReference>
<evidence type="ECO:0000256" key="1">
    <source>
        <dbReference type="ARBA" id="ARBA00010641"/>
    </source>
</evidence>
<dbReference type="Gene3D" id="1.10.1740.10">
    <property type="match status" value="1"/>
</dbReference>
<name>A0A1Y0HSG6_CELCE</name>